<dbReference type="PANTHER" id="PTHR12022:SF0">
    <property type="entry name" value="CYTOCHROME B-C1 COMPLEX SUBUNIT 7"/>
    <property type="match status" value="1"/>
</dbReference>
<keyword evidence="8 9" id="KW-0472">Membrane</keyword>
<sequence length="124" mass="14725">MPLGLTLAPRVLASKTLTSWVTPIAHWYANLAGYRKYGLKYDDLIIEEYEDVQRALHRLTPREQYDRAYRMKRASHASVLHNVLPKEEWTKPQEDVRFLTPHVKEVEKEDKERAMWDTVFVSRK</sequence>
<evidence type="ECO:0000256" key="1">
    <source>
        <dbReference type="ARBA" id="ARBA00004443"/>
    </source>
</evidence>
<dbReference type="PANTHER" id="PTHR12022">
    <property type="entry name" value="UBIQUINOL-CYTOCHROME C REDUCTASE COMPLEX 14 KD PROTEIN"/>
    <property type="match status" value="1"/>
</dbReference>
<dbReference type="STRING" id="5353.A0A1Q3EJM7"/>
<evidence type="ECO:0000256" key="5">
    <source>
        <dbReference type="ARBA" id="ARBA00022792"/>
    </source>
</evidence>
<comment type="caution">
    <text evidence="10">The sequence shown here is derived from an EMBL/GenBank/DDBJ whole genome shotgun (WGS) entry which is preliminary data.</text>
</comment>
<evidence type="ECO:0000313" key="11">
    <source>
        <dbReference type="Proteomes" id="UP000188533"/>
    </source>
</evidence>
<dbReference type="GO" id="GO:0005743">
    <property type="term" value="C:mitochondrial inner membrane"/>
    <property type="evidence" value="ECO:0007669"/>
    <property type="project" value="UniProtKB-SubCell"/>
</dbReference>
<accession>A0A1Q3EJM7</accession>
<keyword evidence="7 9" id="KW-0496">Mitochondrion</keyword>
<evidence type="ECO:0000256" key="3">
    <source>
        <dbReference type="ARBA" id="ARBA00022448"/>
    </source>
</evidence>
<dbReference type="FunFam" id="1.10.1090.10:FF:000001">
    <property type="entry name" value="Cytochrome b-c1 complex subunit 7"/>
    <property type="match status" value="1"/>
</dbReference>
<keyword evidence="6 9" id="KW-0249">Electron transport</keyword>
<evidence type="ECO:0000256" key="6">
    <source>
        <dbReference type="ARBA" id="ARBA00022982"/>
    </source>
</evidence>
<dbReference type="GO" id="GO:0006122">
    <property type="term" value="P:mitochondrial electron transport, ubiquinol to cytochrome c"/>
    <property type="evidence" value="ECO:0007669"/>
    <property type="project" value="InterPro"/>
</dbReference>
<keyword evidence="5 9" id="KW-0999">Mitochondrion inner membrane</keyword>
<evidence type="ECO:0000256" key="4">
    <source>
        <dbReference type="ARBA" id="ARBA00022660"/>
    </source>
</evidence>
<dbReference type="PIRSF" id="PIRSF000022">
    <property type="entry name" value="Bc1_14K"/>
    <property type="match status" value="1"/>
</dbReference>
<evidence type="ECO:0000256" key="8">
    <source>
        <dbReference type="ARBA" id="ARBA00023136"/>
    </source>
</evidence>
<keyword evidence="4 9" id="KW-0679">Respiratory chain</keyword>
<dbReference type="InterPro" id="IPR003197">
    <property type="entry name" value="QCR7"/>
</dbReference>
<evidence type="ECO:0000313" key="10">
    <source>
        <dbReference type="EMBL" id="GAW07428.1"/>
    </source>
</evidence>
<comment type="similarity">
    <text evidence="2 9">Belongs to the UQCRB/QCR7 family.</text>
</comment>
<dbReference type="EMBL" id="BDGU01000440">
    <property type="protein sequence ID" value="GAW07428.1"/>
    <property type="molecule type" value="Genomic_DNA"/>
</dbReference>
<evidence type="ECO:0000256" key="9">
    <source>
        <dbReference type="PIRNR" id="PIRNR000022"/>
    </source>
</evidence>
<gene>
    <name evidence="10" type="ORF">LENED_009417</name>
</gene>
<dbReference type="SUPFAM" id="SSF81524">
    <property type="entry name" value="14 kDa protein of cytochrome bc1 complex (Ubiquinol-cytochrome c reductase)"/>
    <property type="match status" value="1"/>
</dbReference>
<reference evidence="10 11" key="2">
    <citation type="submission" date="2017-02" db="EMBL/GenBank/DDBJ databases">
        <title>A genome survey and senescence transcriptome analysis in Lentinula edodes.</title>
        <authorList>
            <person name="Sakamoto Y."/>
            <person name="Nakade K."/>
            <person name="Sato S."/>
            <person name="Yoshida Y."/>
            <person name="Miyazaki K."/>
            <person name="Natsume S."/>
            <person name="Konno N."/>
        </authorList>
    </citation>
    <scope>NUCLEOTIDE SEQUENCE [LARGE SCALE GENOMIC DNA]</scope>
    <source>
        <strain evidence="10 11">NBRC 111202</strain>
    </source>
</reference>
<dbReference type="Gene3D" id="1.10.1090.10">
    <property type="entry name" value="Cytochrome b-c1 complex subunit 7"/>
    <property type="match status" value="1"/>
</dbReference>
<keyword evidence="11" id="KW-1185">Reference proteome</keyword>
<evidence type="ECO:0000256" key="2">
    <source>
        <dbReference type="ARBA" id="ARBA00008554"/>
    </source>
</evidence>
<reference evidence="10 11" key="1">
    <citation type="submission" date="2016-08" db="EMBL/GenBank/DDBJ databases">
        <authorList>
            <consortium name="Lentinula edodes genome sequencing consortium"/>
            <person name="Sakamoto Y."/>
            <person name="Nakade K."/>
            <person name="Sato S."/>
            <person name="Yoshida Y."/>
            <person name="Miyazaki K."/>
            <person name="Natsume S."/>
            <person name="Konno N."/>
        </authorList>
    </citation>
    <scope>NUCLEOTIDE SEQUENCE [LARGE SCALE GENOMIC DNA]</scope>
    <source>
        <strain evidence="10 11">NBRC 111202</strain>
    </source>
</reference>
<protein>
    <recommendedName>
        <fullName evidence="9">Cytochrome b-c1 complex subunit 7</fullName>
    </recommendedName>
</protein>
<dbReference type="AlphaFoldDB" id="A0A1Q3EJM7"/>
<keyword evidence="3 9" id="KW-0813">Transport</keyword>
<comment type="subcellular location">
    <subcellularLocation>
        <location evidence="1">Mitochondrion inner membrane</location>
        <topology evidence="1">Peripheral membrane protein</topology>
        <orientation evidence="1">Matrix side</orientation>
    </subcellularLocation>
</comment>
<comment type="function">
    <text evidence="9">Component of the ubiquinol-cytochrome c oxidoreductase, a multisubunit transmembrane complex that is part of the mitochondrial electron transport chain which drives oxidative phosphorylation.</text>
</comment>
<organism evidence="10 11">
    <name type="scientific">Lentinula edodes</name>
    <name type="common">Shiitake mushroom</name>
    <name type="synonym">Lentinus edodes</name>
    <dbReference type="NCBI Taxonomy" id="5353"/>
    <lineage>
        <taxon>Eukaryota</taxon>
        <taxon>Fungi</taxon>
        <taxon>Dikarya</taxon>
        <taxon>Basidiomycota</taxon>
        <taxon>Agaricomycotina</taxon>
        <taxon>Agaricomycetes</taxon>
        <taxon>Agaricomycetidae</taxon>
        <taxon>Agaricales</taxon>
        <taxon>Marasmiineae</taxon>
        <taxon>Omphalotaceae</taxon>
        <taxon>Lentinula</taxon>
    </lineage>
</organism>
<proteinExistence type="inferred from homology"/>
<dbReference type="GO" id="GO:0045275">
    <property type="term" value="C:respiratory chain complex III"/>
    <property type="evidence" value="ECO:0007669"/>
    <property type="project" value="InterPro"/>
</dbReference>
<evidence type="ECO:0000256" key="7">
    <source>
        <dbReference type="ARBA" id="ARBA00023128"/>
    </source>
</evidence>
<dbReference type="Pfam" id="PF02271">
    <property type="entry name" value="UCR_14kD"/>
    <property type="match status" value="1"/>
</dbReference>
<name>A0A1Q3EJM7_LENED</name>
<dbReference type="Proteomes" id="UP000188533">
    <property type="component" value="Unassembled WGS sequence"/>
</dbReference>
<dbReference type="InterPro" id="IPR036544">
    <property type="entry name" value="QCR7_sf"/>
</dbReference>
<dbReference type="OrthoDB" id="425749at2759"/>